<accession>A0A0E9QVC8</accession>
<organism evidence="1">
    <name type="scientific">Anguilla anguilla</name>
    <name type="common">European freshwater eel</name>
    <name type="synonym">Muraena anguilla</name>
    <dbReference type="NCBI Taxonomy" id="7936"/>
    <lineage>
        <taxon>Eukaryota</taxon>
        <taxon>Metazoa</taxon>
        <taxon>Chordata</taxon>
        <taxon>Craniata</taxon>
        <taxon>Vertebrata</taxon>
        <taxon>Euteleostomi</taxon>
        <taxon>Actinopterygii</taxon>
        <taxon>Neopterygii</taxon>
        <taxon>Teleostei</taxon>
        <taxon>Anguilliformes</taxon>
        <taxon>Anguillidae</taxon>
        <taxon>Anguilla</taxon>
    </lineage>
</organism>
<protein>
    <submittedName>
        <fullName evidence="1">Uncharacterized protein</fullName>
    </submittedName>
</protein>
<proteinExistence type="predicted"/>
<sequence>MLLENLTKFYTALNICISHWFSGPVFA</sequence>
<dbReference type="AlphaFoldDB" id="A0A0E9QVC8"/>
<dbReference type="EMBL" id="GBXM01087671">
    <property type="protein sequence ID" value="JAH20906.1"/>
    <property type="molecule type" value="Transcribed_RNA"/>
</dbReference>
<reference evidence="1" key="1">
    <citation type="submission" date="2014-11" db="EMBL/GenBank/DDBJ databases">
        <authorList>
            <person name="Amaro Gonzalez C."/>
        </authorList>
    </citation>
    <scope>NUCLEOTIDE SEQUENCE</scope>
</reference>
<reference evidence="1" key="2">
    <citation type="journal article" date="2015" name="Fish Shellfish Immunol.">
        <title>Early steps in the European eel (Anguilla anguilla)-Vibrio vulnificus interaction in the gills: Role of the RtxA13 toxin.</title>
        <authorList>
            <person name="Callol A."/>
            <person name="Pajuelo D."/>
            <person name="Ebbesson L."/>
            <person name="Teles M."/>
            <person name="MacKenzie S."/>
            <person name="Amaro C."/>
        </authorList>
    </citation>
    <scope>NUCLEOTIDE SEQUENCE</scope>
</reference>
<evidence type="ECO:0000313" key="1">
    <source>
        <dbReference type="EMBL" id="JAH20906.1"/>
    </source>
</evidence>
<name>A0A0E9QVC8_ANGAN</name>